<accession>A0A087ULL6</accession>
<gene>
    <name evidence="1" type="ORF">X975_25217</name>
</gene>
<dbReference type="EMBL" id="KK120425">
    <property type="protein sequence ID" value="KFM78255.1"/>
    <property type="molecule type" value="Genomic_DNA"/>
</dbReference>
<keyword evidence="2" id="KW-1185">Reference proteome</keyword>
<evidence type="ECO:0000313" key="2">
    <source>
        <dbReference type="Proteomes" id="UP000054359"/>
    </source>
</evidence>
<feature type="non-terminal residue" evidence="1">
    <location>
        <position position="63"/>
    </location>
</feature>
<organism evidence="1 2">
    <name type="scientific">Stegodyphus mimosarum</name>
    <name type="common">African social velvet spider</name>
    <dbReference type="NCBI Taxonomy" id="407821"/>
    <lineage>
        <taxon>Eukaryota</taxon>
        <taxon>Metazoa</taxon>
        <taxon>Ecdysozoa</taxon>
        <taxon>Arthropoda</taxon>
        <taxon>Chelicerata</taxon>
        <taxon>Arachnida</taxon>
        <taxon>Araneae</taxon>
        <taxon>Araneomorphae</taxon>
        <taxon>Entelegynae</taxon>
        <taxon>Eresoidea</taxon>
        <taxon>Eresidae</taxon>
        <taxon>Stegodyphus</taxon>
    </lineage>
</organism>
<evidence type="ECO:0000313" key="1">
    <source>
        <dbReference type="EMBL" id="KFM78255.1"/>
    </source>
</evidence>
<dbReference type="Proteomes" id="UP000054359">
    <property type="component" value="Unassembled WGS sequence"/>
</dbReference>
<protein>
    <submittedName>
        <fullName evidence="1">Uncharacterized protein</fullName>
    </submittedName>
</protein>
<reference evidence="1 2" key="1">
    <citation type="submission" date="2013-11" db="EMBL/GenBank/DDBJ databases">
        <title>Genome sequencing of Stegodyphus mimosarum.</title>
        <authorList>
            <person name="Bechsgaard J."/>
        </authorList>
    </citation>
    <scope>NUCLEOTIDE SEQUENCE [LARGE SCALE GENOMIC DNA]</scope>
</reference>
<proteinExistence type="predicted"/>
<dbReference type="AlphaFoldDB" id="A0A087ULL6"/>
<name>A0A087ULL6_STEMI</name>
<sequence length="63" mass="7347">MMKDNFELFSANPERTILVTIEEYFAFLSRSHLSQYPVSLFSSVFHFRAILSHIYGCNLQTAK</sequence>